<accession>A0A3M7P7V4</accession>
<dbReference type="Proteomes" id="UP000276133">
    <property type="component" value="Unassembled WGS sequence"/>
</dbReference>
<evidence type="ECO:0000313" key="2">
    <source>
        <dbReference type="Proteomes" id="UP000276133"/>
    </source>
</evidence>
<proteinExistence type="predicted"/>
<name>A0A3M7P7V4_BRAPC</name>
<comment type="caution">
    <text evidence="1">The sequence shown here is derived from an EMBL/GenBank/DDBJ whole genome shotgun (WGS) entry which is preliminary data.</text>
</comment>
<protein>
    <submittedName>
        <fullName evidence="1">Uncharacterized protein</fullName>
    </submittedName>
</protein>
<dbReference type="EMBL" id="REGN01012532">
    <property type="protein sequence ID" value="RMZ95175.1"/>
    <property type="molecule type" value="Genomic_DNA"/>
</dbReference>
<dbReference type="AlphaFoldDB" id="A0A3M7P7V4"/>
<sequence>MHLLVKIQDNNFKKHYTKNIRKFKNTGLTRKITTISCFHLSLKLYLIILSIKIDHKLQNAFGLASIKAKKFKLLCYGCRIFYPK</sequence>
<organism evidence="1 2">
    <name type="scientific">Brachionus plicatilis</name>
    <name type="common">Marine rotifer</name>
    <name type="synonym">Brachionus muelleri</name>
    <dbReference type="NCBI Taxonomy" id="10195"/>
    <lineage>
        <taxon>Eukaryota</taxon>
        <taxon>Metazoa</taxon>
        <taxon>Spiralia</taxon>
        <taxon>Gnathifera</taxon>
        <taxon>Rotifera</taxon>
        <taxon>Eurotatoria</taxon>
        <taxon>Monogononta</taxon>
        <taxon>Pseudotrocha</taxon>
        <taxon>Ploima</taxon>
        <taxon>Brachionidae</taxon>
        <taxon>Brachionus</taxon>
    </lineage>
</organism>
<gene>
    <name evidence="1" type="ORF">BpHYR1_040872</name>
</gene>
<keyword evidence="2" id="KW-1185">Reference proteome</keyword>
<evidence type="ECO:0000313" key="1">
    <source>
        <dbReference type="EMBL" id="RMZ95175.1"/>
    </source>
</evidence>
<reference evidence="1 2" key="1">
    <citation type="journal article" date="2018" name="Sci. Rep.">
        <title>Genomic signatures of local adaptation to the degree of environmental predictability in rotifers.</title>
        <authorList>
            <person name="Franch-Gras L."/>
            <person name="Hahn C."/>
            <person name="Garcia-Roger E.M."/>
            <person name="Carmona M.J."/>
            <person name="Serra M."/>
            <person name="Gomez A."/>
        </authorList>
    </citation>
    <scope>NUCLEOTIDE SEQUENCE [LARGE SCALE GENOMIC DNA]</scope>
    <source>
        <strain evidence="1">HYR1</strain>
    </source>
</reference>